<keyword evidence="4 14" id="KW-0560">Oxidoreductase</keyword>
<dbReference type="RefSeq" id="WP_091703620.1">
    <property type="nucleotide sequence ID" value="NZ_BMYN01000004.1"/>
</dbReference>
<evidence type="ECO:0000256" key="4">
    <source>
        <dbReference type="ARBA" id="ARBA00023002"/>
    </source>
</evidence>
<evidence type="ECO:0000256" key="3">
    <source>
        <dbReference type="ARBA" id="ARBA00022723"/>
    </source>
</evidence>
<evidence type="ECO:0000256" key="10">
    <source>
        <dbReference type="ARBA" id="ARBA00029514"/>
    </source>
</evidence>
<comment type="subcellular location">
    <subcellularLocation>
        <location evidence="14">Cytoplasm</location>
    </subcellularLocation>
</comment>
<evidence type="ECO:0000256" key="8">
    <source>
        <dbReference type="ARBA" id="ARBA00024327"/>
    </source>
</evidence>
<proteinExistence type="inferred from homology"/>
<evidence type="ECO:0000256" key="12">
    <source>
        <dbReference type="ARBA" id="ARBA00032041"/>
    </source>
</evidence>
<comment type="pathway">
    <text evidence="8 14">Sulfur metabolism; hydrogen sulfide biosynthesis; sulfite from sulfate.</text>
</comment>
<evidence type="ECO:0000313" key="17">
    <source>
        <dbReference type="Proteomes" id="UP000199445"/>
    </source>
</evidence>
<dbReference type="GO" id="GO:0070814">
    <property type="term" value="P:hydrogen sulfide biosynthetic process"/>
    <property type="evidence" value="ECO:0007669"/>
    <property type="project" value="UniProtKB-UniRule"/>
</dbReference>
<dbReference type="NCBIfam" id="TIGR02055">
    <property type="entry name" value="APS_reductase"/>
    <property type="match status" value="1"/>
</dbReference>
<dbReference type="Proteomes" id="UP000199445">
    <property type="component" value="Unassembled WGS sequence"/>
</dbReference>
<dbReference type="EMBL" id="FOSC01000005">
    <property type="protein sequence ID" value="SFJ74463.1"/>
    <property type="molecule type" value="Genomic_DNA"/>
</dbReference>
<keyword evidence="17" id="KW-1185">Reference proteome</keyword>
<dbReference type="InterPro" id="IPR004511">
    <property type="entry name" value="PAPS/APS_Rdtase"/>
</dbReference>
<dbReference type="InterPro" id="IPR011798">
    <property type="entry name" value="APS_reductase"/>
</dbReference>
<sequence>MTDIETLRTELESQSPRAILKEALARYDNIAISFSGAEDVVLIEMAHKLTDNLQVFTLDTGRLHPETYAFIERVREHYGIDIDILFPDAGEVQQLVSEKGLFSFYKDGHSECCGIRKVNPLKRKLATVDAWITGQRKDQSPGTRNDVPVVQADTTFSAPGKTLVKFNPLANWSSKEVWDYIRMSEAPYNELHEQGYVSIGCQPCTRPVLPGQHEREGRWWWEEATHKECGLHAGNLISTSEVPRS</sequence>
<dbReference type="InterPro" id="IPR002500">
    <property type="entry name" value="PAPS_reduct_dom"/>
</dbReference>
<dbReference type="OrthoDB" id="9794018at2"/>
<dbReference type="CDD" id="cd23945">
    <property type="entry name" value="PAPS_reductase"/>
    <property type="match status" value="1"/>
</dbReference>
<feature type="binding site" evidence="14">
    <location>
        <position position="113"/>
    </location>
    <ligand>
        <name>[4Fe-4S] cluster</name>
        <dbReference type="ChEBI" id="CHEBI:49883"/>
    </ligand>
</feature>
<dbReference type="GO" id="GO:0019379">
    <property type="term" value="P:sulfate assimilation, phosphoadenylyl sulfate reduction by phosphoadenylyl-sulfate reductase (thioredoxin)"/>
    <property type="evidence" value="ECO:0007669"/>
    <property type="project" value="UniProtKB-UniRule"/>
</dbReference>
<protein>
    <recommendedName>
        <fullName evidence="10 14">Adenosine 5'-phosphosulfate reductase</fullName>
        <shortName evidence="14">APS reductase</shortName>
        <ecNumber evidence="9 14">1.8.4.10</ecNumber>
    </recommendedName>
    <alternativeName>
        <fullName evidence="12 14">5'-adenylylsulfate reductase</fullName>
    </alternativeName>
    <alternativeName>
        <fullName evidence="11 14">Thioredoxin-dependent 5'-adenylylsulfate reductase</fullName>
    </alternativeName>
</protein>
<organism evidence="16 17">
    <name type="scientific">Marinobacter persicus</name>
    <dbReference type="NCBI Taxonomy" id="930118"/>
    <lineage>
        <taxon>Bacteria</taxon>
        <taxon>Pseudomonadati</taxon>
        <taxon>Pseudomonadota</taxon>
        <taxon>Gammaproteobacteria</taxon>
        <taxon>Pseudomonadales</taxon>
        <taxon>Marinobacteraceae</taxon>
        <taxon>Marinobacter</taxon>
    </lineage>
</organism>
<dbReference type="PANTHER" id="PTHR46482">
    <property type="entry name" value="5'-ADENYLYLSULFATE REDUCTASE 3, CHLOROPLASTIC"/>
    <property type="match status" value="1"/>
</dbReference>
<feature type="active site" description="Nucleophile; cysteine thiosulfonate intermediate" evidence="14">
    <location>
        <position position="229"/>
    </location>
</feature>
<evidence type="ECO:0000256" key="1">
    <source>
        <dbReference type="ARBA" id="ARBA00009732"/>
    </source>
</evidence>
<feature type="binding site" evidence="14">
    <location>
        <position position="112"/>
    </location>
    <ligand>
        <name>[4Fe-4S] cluster</name>
        <dbReference type="ChEBI" id="CHEBI:49883"/>
    </ligand>
</feature>
<keyword evidence="6 14" id="KW-0411">Iron-sulfur</keyword>
<reference evidence="16 17" key="1">
    <citation type="submission" date="2016-10" db="EMBL/GenBank/DDBJ databases">
        <authorList>
            <person name="de Groot N.N."/>
        </authorList>
    </citation>
    <scope>NUCLEOTIDE SEQUENCE [LARGE SCALE GENOMIC DNA]</scope>
    <source>
        <strain evidence="16 17">IBRC-M 10445</strain>
    </source>
</reference>
<dbReference type="GO" id="GO:0019344">
    <property type="term" value="P:cysteine biosynthetic process"/>
    <property type="evidence" value="ECO:0007669"/>
    <property type="project" value="InterPro"/>
</dbReference>
<feature type="binding site" evidence="14">
    <location>
        <position position="201"/>
    </location>
    <ligand>
        <name>[4Fe-4S] cluster</name>
        <dbReference type="ChEBI" id="CHEBI:49883"/>
    </ligand>
</feature>
<keyword evidence="2 14" id="KW-0963">Cytoplasm</keyword>
<dbReference type="NCBIfam" id="TIGR00434">
    <property type="entry name" value="cysH"/>
    <property type="match status" value="1"/>
</dbReference>
<comment type="similarity">
    <text evidence="1 14">Belongs to the PAPS reductase family. CysH subfamily.</text>
</comment>
<dbReference type="AlphaFoldDB" id="A0A1I3TVF0"/>
<dbReference type="GO" id="GO:0004604">
    <property type="term" value="F:phosphoadenylyl-sulfate reductase (thioredoxin) activity"/>
    <property type="evidence" value="ECO:0007669"/>
    <property type="project" value="UniProtKB-UniRule"/>
</dbReference>
<evidence type="ECO:0000256" key="9">
    <source>
        <dbReference type="ARBA" id="ARBA00024386"/>
    </source>
</evidence>
<name>A0A1I3TVF0_9GAMM</name>
<dbReference type="GO" id="GO:0005737">
    <property type="term" value="C:cytoplasm"/>
    <property type="evidence" value="ECO:0007669"/>
    <property type="project" value="UniProtKB-SubCell"/>
</dbReference>
<feature type="domain" description="Phosphoadenosine phosphosulphate reductase" evidence="15">
    <location>
        <begin position="29"/>
        <end position="207"/>
    </location>
</feature>
<evidence type="ECO:0000256" key="6">
    <source>
        <dbReference type="ARBA" id="ARBA00023014"/>
    </source>
</evidence>
<dbReference type="PANTHER" id="PTHR46482:SF9">
    <property type="entry name" value="5'-ADENYLYLSULFATE REDUCTASE 1, CHLOROPLASTIC"/>
    <property type="match status" value="1"/>
</dbReference>
<gene>
    <name evidence="14" type="primary">cysH</name>
    <name evidence="16" type="ORF">SAMN05216429_105168</name>
</gene>
<evidence type="ECO:0000256" key="11">
    <source>
        <dbReference type="ARBA" id="ARBA00030894"/>
    </source>
</evidence>
<dbReference type="GO" id="GO:0046872">
    <property type="term" value="F:metal ion binding"/>
    <property type="evidence" value="ECO:0007669"/>
    <property type="project" value="UniProtKB-KW"/>
</dbReference>
<comment type="catalytic activity">
    <reaction evidence="13 14">
        <text>[thioredoxin]-disulfide + sulfite + AMP + 2 H(+) = adenosine 5'-phosphosulfate + [thioredoxin]-dithiol</text>
        <dbReference type="Rhea" id="RHEA:21976"/>
        <dbReference type="Rhea" id="RHEA-COMP:10698"/>
        <dbReference type="Rhea" id="RHEA-COMP:10700"/>
        <dbReference type="ChEBI" id="CHEBI:15378"/>
        <dbReference type="ChEBI" id="CHEBI:17359"/>
        <dbReference type="ChEBI" id="CHEBI:29950"/>
        <dbReference type="ChEBI" id="CHEBI:50058"/>
        <dbReference type="ChEBI" id="CHEBI:58243"/>
        <dbReference type="ChEBI" id="CHEBI:456215"/>
        <dbReference type="EC" id="1.8.4.10"/>
    </reaction>
</comment>
<dbReference type="GO" id="GO:0043866">
    <property type="term" value="F:adenylyl-sulfate reductase (thioredoxin) activity"/>
    <property type="evidence" value="ECO:0007669"/>
    <property type="project" value="UniProtKB-EC"/>
</dbReference>
<dbReference type="Gene3D" id="3.40.50.620">
    <property type="entry name" value="HUPs"/>
    <property type="match status" value="1"/>
</dbReference>
<dbReference type="GO" id="GO:0051539">
    <property type="term" value="F:4 iron, 4 sulfur cluster binding"/>
    <property type="evidence" value="ECO:0007669"/>
    <property type="project" value="UniProtKB-UniRule"/>
</dbReference>
<dbReference type="PIRSF" id="PIRSF000857">
    <property type="entry name" value="PAPS_reductase"/>
    <property type="match status" value="1"/>
</dbReference>
<dbReference type="InterPro" id="IPR014729">
    <property type="entry name" value="Rossmann-like_a/b/a_fold"/>
</dbReference>
<keyword evidence="5 14" id="KW-0408">Iron</keyword>
<dbReference type="HAMAP" id="MF_00063">
    <property type="entry name" value="CysH"/>
    <property type="match status" value="1"/>
</dbReference>
<evidence type="ECO:0000313" key="16">
    <source>
        <dbReference type="EMBL" id="SFJ74463.1"/>
    </source>
</evidence>
<accession>A0A1I3TVF0</accession>
<dbReference type="SUPFAM" id="SSF52402">
    <property type="entry name" value="Adenine nucleotide alpha hydrolases-like"/>
    <property type="match status" value="1"/>
</dbReference>
<feature type="binding site" evidence="14">
    <location>
        <position position="204"/>
    </location>
    <ligand>
        <name>[4Fe-4S] cluster</name>
        <dbReference type="ChEBI" id="CHEBI:49883"/>
    </ligand>
</feature>
<keyword evidence="3 14" id="KW-0479">Metal-binding</keyword>
<evidence type="ECO:0000256" key="5">
    <source>
        <dbReference type="ARBA" id="ARBA00023004"/>
    </source>
</evidence>
<evidence type="ECO:0000256" key="14">
    <source>
        <dbReference type="HAMAP-Rule" id="MF_00063"/>
    </source>
</evidence>
<comment type="function">
    <text evidence="7 14">Catalyzes the formation of sulfite from adenosine 5'-phosphosulfate (APS) using thioredoxin as an electron donor.</text>
</comment>
<dbReference type="EC" id="1.8.4.10" evidence="9 14"/>
<dbReference type="NCBIfam" id="NF002537">
    <property type="entry name" value="PRK02090.1"/>
    <property type="match status" value="1"/>
</dbReference>
<evidence type="ECO:0000256" key="7">
    <source>
        <dbReference type="ARBA" id="ARBA00024298"/>
    </source>
</evidence>
<evidence type="ECO:0000256" key="13">
    <source>
        <dbReference type="ARBA" id="ARBA00048441"/>
    </source>
</evidence>
<dbReference type="Pfam" id="PF01507">
    <property type="entry name" value="PAPS_reduct"/>
    <property type="match status" value="1"/>
</dbReference>
<evidence type="ECO:0000259" key="15">
    <source>
        <dbReference type="Pfam" id="PF01507"/>
    </source>
</evidence>
<evidence type="ECO:0000256" key="2">
    <source>
        <dbReference type="ARBA" id="ARBA00022490"/>
    </source>
</evidence>
<comment type="cofactor">
    <cofactor evidence="14">
        <name>[4Fe-4S] cluster</name>
        <dbReference type="ChEBI" id="CHEBI:49883"/>
    </cofactor>
    <text evidence="14">Binds 1 [4Fe-4S] cluster per subunit.</text>
</comment>